<proteinExistence type="predicted"/>
<protein>
    <recommendedName>
        <fullName evidence="4">AAA domain</fullName>
    </recommendedName>
</protein>
<reference evidence="2 3" key="2">
    <citation type="submission" date="2022-06" db="EMBL/GenBank/DDBJ databases">
        <title>Genomic Encyclopedia of Type Strains, Phase I: the one thousand microbial genomes (KMG-I) project.</title>
        <authorList>
            <person name="Kyrpides N."/>
        </authorList>
    </citation>
    <scope>NUCLEOTIDE SEQUENCE [LARGE SCALE GENOMIC DNA]</scope>
    <source>
        <strain evidence="2 3">DSM 43889</strain>
    </source>
</reference>
<dbReference type="Gene3D" id="3.40.50.300">
    <property type="entry name" value="P-loop containing nucleotide triphosphate hydrolases"/>
    <property type="match status" value="1"/>
</dbReference>
<name>A0ABT1JFK4_ACTCY</name>
<sequence length="659" mass="74070">MSGRLRIQWLRIRVGQKTWQQRYELDGSLVAVVGPIDRGKTSMIECVDFLFGRTVQFRGAVDQRLRAVQAQIQIGDGTYRVTRDRDHPGTVLVEEADGTPVGHFPLRSQDEKPSWSTWLLMRLGLDEMFASVRLPGDRRLSFAEDLLPYLHIRQEDIDRFVVRPPSRTTPRLAVFKLLLHLTTPETERLAGAITDTRNRITLQRRKARDLARFLRSSDATSEKALDAELVTLREREREARDVVARLRAAANASATHMAHLHRQVDEARARLSEAEDTVERDHRRHQEARSKVKALRDSLSHVDAVEDAEPCEREQLTYAFDACPACRQGLGERVVPPGHCGVCVLPLPGAAVGEERARLRKMEEAAATALATADQELRGSGEVVRRARADLDTARQRVDQHLAASTSPHVDAIAAATGELAALSAQISALTRLRAPHDQLRRLERDTERDARKLKEMRERHLQLSAQLVRPGDALERLNSLFRQIVHAFDLPWATGRARLDPETWTPLVDDQDFGQRGGGSRTAVSVAYSLALLLYALEQPADFHLPHLLILDSPQKNLGRNSHDQALAARMYRWMADYLQDRAAALSGTTSGQRYRDFQLVIVDNAIPAEVRDSFRPTVTFDEDTGFVRELEHPHGPPLPAEQLRFGDDVETELGSTA</sequence>
<evidence type="ECO:0000256" key="1">
    <source>
        <dbReference type="SAM" id="Coils"/>
    </source>
</evidence>
<dbReference type="RefSeq" id="WP_155886157.1">
    <property type="nucleotide sequence ID" value="NZ_AUBJ02000001.1"/>
</dbReference>
<dbReference type="InterPro" id="IPR027417">
    <property type="entry name" value="P-loop_NTPase"/>
</dbReference>
<feature type="coiled-coil region" evidence="1">
    <location>
        <begin position="384"/>
        <end position="460"/>
    </location>
</feature>
<keyword evidence="3" id="KW-1185">Reference proteome</keyword>
<dbReference type="Proteomes" id="UP000791080">
    <property type="component" value="Unassembled WGS sequence"/>
</dbReference>
<comment type="caution">
    <text evidence="2">The sequence shown here is derived from an EMBL/GenBank/DDBJ whole genome shotgun (WGS) entry which is preliminary data.</text>
</comment>
<feature type="coiled-coil region" evidence="1">
    <location>
        <begin position="257"/>
        <end position="291"/>
    </location>
</feature>
<evidence type="ECO:0000313" key="3">
    <source>
        <dbReference type="Proteomes" id="UP000791080"/>
    </source>
</evidence>
<evidence type="ECO:0008006" key="4">
    <source>
        <dbReference type="Google" id="ProtNLM"/>
    </source>
</evidence>
<keyword evidence="1" id="KW-0175">Coiled coil</keyword>
<gene>
    <name evidence="2" type="ORF">G443_001536</name>
</gene>
<reference evidence="2 3" key="1">
    <citation type="submission" date="2013-07" db="EMBL/GenBank/DDBJ databases">
        <authorList>
            <consortium name="DOE Joint Genome Institute"/>
            <person name="Reeve W."/>
            <person name="Huntemann M."/>
            <person name="Han J."/>
            <person name="Chen A."/>
            <person name="Kyrpides N."/>
            <person name="Mavromatis K."/>
            <person name="Markowitz V."/>
            <person name="Palaniappan K."/>
            <person name="Ivanova N."/>
            <person name="Schaumberg A."/>
            <person name="Pati A."/>
            <person name="Liolios K."/>
            <person name="Nordberg H.P."/>
            <person name="Cantor M.N."/>
            <person name="Hua S.X."/>
            <person name="Woyke T."/>
        </authorList>
    </citation>
    <scope>NUCLEOTIDE SEQUENCE [LARGE SCALE GENOMIC DNA]</scope>
    <source>
        <strain evidence="2 3">DSM 43889</strain>
    </source>
</reference>
<evidence type="ECO:0000313" key="2">
    <source>
        <dbReference type="EMBL" id="MCP2331266.1"/>
    </source>
</evidence>
<organism evidence="2 3">
    <name type="scientific">Actinoalloteichus caeruleus DSM 43889</name>
    <dbReference type="NCBI Taxonomy" id="1120930"/>
    <lineage>
        <taxon>Bacteria</taxon>
        <taxon>Bacillati</taxon>
        <taxon>Actinomycetota</taxon>
        <taxon>Actinomycetes</taxon>
        <taxon>Pseudonocardiales</taxon>
        <taxon>Pseudonocardiaceae</taxon>
        <taxon>Actinoalloteichus</taxon>
        <taxon>Actinoalloteichus cyanogriseus</taxon>
    </lineage>
</organism>
<dbReference type="EMBL" id="AUBJ02000001">
    <property type="protein sequence ID" value="MCP2331266.1"/>
    <property type="molecule type" value="Genomic_DNA"/>
</dbReference>
<dbReference type="SUPFAM" id="SSF52540">
    <property type="entry name" value="P-loop containing nucleoside triphosphate hydrolases"/>
    <property type="match status" value="1"/>
</dbReference>
<accession>A0ABT1JFK4</accession>